<evidence type="ECO:0000256" key="9">
    <source>
        <dbReference type="SAM" id="MobiDB-lite"/>
    </source>
</evidence>
<dbReference type="InterPro" id="IPR035965">
    <property type="entry name" value="PAS-like_dom_sf"/>
</dbReference>
<evidence type="ECO:0000259" key="10">
    <source>
        <dbReference type="PROSITE" id="PS50109"/>
    </source>
</evidence>
<dbReference type="SUPFAM" id="SSF55781">
    <property type="entry name" value="GAF domain-like"/>
    <property type="match status" value="2"/>
</dbReference>
<dbReference type="SMART" id="SM00065">
    <property type="entry name" value="GAF"/>
    <property type="match status" value="2"/>
</dbReference>
<dbReference type="GO" id="GO:0005524">
    <property type="term" value="F:ATP binding"/>
    <property type="evidence" value="ECO:0007669"/>
    <property type="project" value="UniProtKB-KW"/>
</dbReference>
<evidence type="ECO:0000256" key="3">
    <source>
        <dbReference type="ARBA" id="ARBA00022553"/>
    </source>
</evidence>
<evidence type="ECO:0000256" key="4">
    <source>
        <dbReference type="ARBA" id="ARBA00022679"/>
    </source>
</evidence>
<evidence type="ECO:0000256" key="5">
    <source>
        <dbReference type="ARBA" id="ARBA00022741"/>
    </source>
</evidence>
<dbReference type="AlphaFoldDB" id="A0A2S8SSJ7"/>
<evidence type="ECO:0000256" key="8">
    <source>
        <dbReference type="ARBA" id="ARBA00023012"/>
    </source>
</evidence>
<dbReference type="InterPro" id="IPR003018">
    <property type="entry name" value="GAF"/>
</dbReference>
<keyword evidence="8" id="KW-0902">Two-component regulatory system</keyword>
<dbReference type="InterPro" id="IPR036890">
    <property type="entry name" value="HATPase_C_sf"/>
</dbReference>
<dbReference type="Gene3D" id="1.10.287.130">
    <property type="match status" value="1"/>
</dbReference>
<dbReference type="Pfam" id="PF13426">
    <property type="entry name" value="PAS_9"/>
    <property type="match status" value="1"/>
</dbReference>
<evidence type="ECO:0000313" key="12">
    <source>
        <dbReference type="EMBL" id="PQV63748.1"/>
    </source>
</evidence>
<proteinExistence type="predicted"/>
<dbReference type="PROSITE" id="PS50109">
    <property type="entry name" value="HIS_KIN"/>
    <property type="match status" value="1"/>
</dbReference>
<comment type="caution">
    <text evidence="12">The sequence shown here is derived from an EMBL/GenBank/DDBJ whole genome shotgun (WGS) entry which is preliminary data.</text>
</comment>
<dbReference type="CDD" id="cd00082">
    <property type="entry name" value="HisKA"/>
    <property type="match status" value="1"/>
</dbReference>
<dbReference type="Gene3D" id="3.30.565.10">
    <property type="entry name" value="Histidine kinase-like ATPase, C-terminal domain"/>
    <property type="match status" value="1"/>
</dbReference>
<feature type="domain" description="PAS" evidence="11">
    <location>
        <begin position="214"/>
        <end position="279"/>
    </location>
</feature>
<dbReference type="InterPro" id="IPR003661">
    <property type="entry name" value="HisK_dim/P_dom"/>
</dbReference>
<dbReference type="EMBL" id="NIGF01000009">
    <property type="protein sequence ID" value="PQV63748.1"/>
    <property type="molecule type" value="Genomic_DNA"/>
</dbReference>
<feature type="domain" description="Histidine kinase" evidence="10">
    <location>
        <begin position="564"/>
        <end position="777"/>
    </location>
</feature>
<dbReference type="SUPFAM" id="SSF55785">
    <property type="entry name" value="PYP-like sensor domain (PAS domain)"/>
    <property type="match status" value="1"/>
</dbReference>
<dbReference type="InterPro" id="IPR036097">
    <property type="entry name" value="HisK_dim/P_sf"/>
</dbReference>
<dbReference type="Gene3D" id="3.30.450.40">
    <property type="match status" value="2"/>
</dbReference>
<dbReference type="InterPro" id="IPR000014">
    <property type="entry name" value="PAS"/>
</dbReference>
<evidence type="ECO:0000313" key="13">
    <source>
        <dbReference type="Proteomes" id="UP000237684"/>
    </source>
</evidence>
<dbReference type="Pfam" id="PF01590">
    <property type="entry name" value="GAF"/>
    <property type="match status" value="1"/>
</dbReference>
<evidence type="ECO:0000256" key="6">
    <source>
        <dbReference type="ARBA" id="ARBA00022777"/>
    </source>
</evidence>
<dbReference type="PANTHER" id="PTHR43065:SF10">
    <property type="entry name" value="PEROXIDE STRESS-ACTIVATED HISTIDINE KINASE MAK3"/>
    <property type="match status" value="1"/>
</dbReference>
<keyword evidence="5" id="KW-0547">Nucleotide-binding</keyword>
<dbReference type="InterPro" id="IPR005467">
    <property type="entry name" value="His_kinase_dom"/>
</dbReference>
<dbReference type="SMART" id="SM00388">
    <property type="entry name" value="HisKA"/>
    <property type="match status" value="1"/>
</dbReference>
<dbReference type="OrthoDB" id="9815750at2"/>
<dbReference type="GO" id="GO:0000155">
    <property type="term" value="F:phosphorelay sensor kinase activity"/>
    <property type="evidence" value="ECO:0007669"/>
    <property type="project" value="InterPro"/>
</dbReference>
<keyword evidence="4" id="KW-0808">Transferase</keyword>
<dbReference type="EC" id="2.7.13.3" evidence="2"/>
<dbReference type="RefSeq" id="WP_105483907.1">
    <property type="nucleotide sequence ID" value="NZ_NIGF01000009.1"/>
</dbReference>
<gene>
    <name evidence="12" type="ORF">B1R32_10988</name>
</gene>
<dbReference type="Pfam" id="PF00512">
    <property type="entry name" value="HisKA"/>
    <property type="match status" value="1"/>
</dbReference>
<evidence type="ECO:0000256" key="1">
    <source>
        <dbReference type="ARBA" id="ARBA00000085"/>
    </source>
</evidence>
<dbReference type="Proteomes" id="UP000237684">
    <property type="component" value="Unassembled WGS sequence"/>
</dbReference>
<dbReference type="SMART" id="SM00387">
    <property type="entry name" value="HATPase_c"/>
    <property type="match status" value="1"/>
</dbReference>
<keyword evidence="3" id="KW-0597">Phosphoprotein</keyword>
<dbReference type="InterPro" id="IPR004358">
    <property type="entry name" value="Sig_transdc_His_kin-like_C"/>
</dbReference>
<dbReference type="PROSITE" id="PS50112">
    <property type="entry name" value="PAS"/>
    <property type="match status" value="1"/>
</dbReference>
<comment type="catalytic activity">
    <reaction evidence="1">
        <text>ATP + protein L-histidine = ADP + protein N-phospho-L-histidine.</text>
        <dbReference type="EC" id="2.7.13.3"/>
    </reaction>
</comment>
<dbReference type="InterPro" id="IPR029016">
    <property type="entry name" value="GAF-like_dom_sf"/>
</dbReference>
<dbReference type="InParanoid" id="A0A2S8SSJ7"/>
<accession>A0A2S8SSJ7</accession>
<protein>
    <recommendedName>
        <fullName evidence="2">histidine kinase</fullName>
        <ecNumber evidence="2">2.7.13.3</ecNumber>
    </recommendedName>
</protein>
<evidence type="ECO:0000256" key="7">
    <source>
        <dbReference type="ARBA" id="ARBA00022840"/>
    </source>
</evidence>
<dbReference type="CDD" id="cd00130">
    <property type="entry name" value="PAS"/>
    <property type="match status" value="1"/>
</dbReference>
<keyword evidence="13" id="KW-1185">Reference proteome</keyword>
<keyword evidence="7" id="KW-0067">ATP-binding</keyword>
<evidence type="ECO:0000259" key="11">
    <source>
        <dbReference type="PROSITE" id="PS50112"/>
    </source>
</evidence>
<feature type="region of interest" description="Disordered" evidence="9">
    <location>
        <begin position="86"/>
        <end position="108"/>
    </location>
</feature>
<evidence type="ECO:0000256" key="2">
    <source>
        <dbReference type="ARBA" id="ARBA00012438"/>
    </source>
</evidence>
<dbReference type="Pfam" id="PF02518">
    <property type="entry name" value="HATPase_c"/>
    <property type="match status" value="1"/>
</dbReference>
<dbReference type="PANTHER" id="PTHR43065">
    <property type="entry name" value="SENSOR HISTIDINE KINASE"/>
    <property type="match status" value="1"/>
</dbReference>
<dbReference type="PRINTS" id="PR00344">
    <property type="entry name" value="BCTRLSENSOR"/>
</dbReference>
<organism evidence="12 13">
    <name type="scientific">Abditibacterium utsteinense</name>
    <dbReference type="NCBI Taxonomy" id="1960156"/>
    <lineage>
        <taxon>Bacteria</taxon>
        <taxon>Pseudomonadati</taxon>
        <taxon>Abditibacteriota</taxon>
        <taxon>Abditibacteriia</taxon>
        <taxon>Abditibacteriales</taxon>
        <taxon>Abditibacteriaceae</taxon>
        <taxon>Abditibacterium</taxon>
    </lineage>
</organism>
<keyword evidence="6 12" id="KW-0418">Kinase</keyword>
<dbReference type="InterPro" id="IPR003594">
    <property type="entry name" value="HATPase_dom"/>
</dbReference>
<dbReference type="Gene3D" id="3.30.450.20">
    <property type="entry name" value="PAS domain"/>
    <property type="match status" value="1"/>
</dbReference>
<name>A0A2S8SSJ7_9BACT</name>
<sequence>MSDSDHAPGALPDREEQFRALYLQEQRRARHLSLINEVQKCALATRDVESFLPQVTRAIGSHFADCDVTLYLLGASRFGDFPGAAHPPTSSWDEIERRESHSRSANNPDEMLVVASSGEHDLGPAPSTSRVVWEWSENGENSPFHAEAKSFLSVPLTIQSESGGLIAVQSREADVLDATDVGALKTATAIIAAHLQNGRLFRNMREINDFNQSLLNSMLHSLLVVDEEGCIQFVNERLCQTFGRSRDALLKQPLESVFGEAPARHHALREVISGVVESGQSHEVPEVHVRAPAGPQVFDVRMFRVYFRGQAEAAVLLINLTQRWRQTYRLQLMHEIGRLFQQSLDIDRVLLSVLTCITAGSALGFNRAFVFLLDEKGKILEGRMALGPSSAEEASRIWSEISQHELTLPELLEQTERERAGERSPLQERVMQLRIGLGNACFPAIERAIAEKTALSVRHDELLKVCDCTEMQQSEFEAAAALFSAGNVAIAPLLAKDRLVGLVLADNLYSGAEIDEGDVQLLDTLSQQAGLTIDNALAYEALQRAQRELVSAERLVAVGEMAARVSHEIRNPLATIGGFARSAMKKTEDEAGVKRKIGVIVSEVARLEELLTDLLDMARPRPLDFQPHSVNEIVEHSLLLADADIKGCGASVERDLAPDLPPVPLDRGRLLQVLLNTIRNGAQAMPDGGTLRVATRLSQRLGETTHMVEIEVRDSGVGIPSRALKSVFDPFFSTKVSGSGLGLAVTKRIIQDHGGKIDVSSEEGVGTTFIFSLPLTREPVSHEINEPNL</sequence>
<dbReference type="SMART" id="SM00091">
    <property type="entry name" value="PAS"/>
    <property type="match status" value="1"/>
</dbReference>
<reference evidence="12 13" key="1">
    <citation type="journal article" date="2018" name="Syst. Appl. Microbiol.">
        <title>Abditibacterium utsteinense sp. nov., the first cultivated member of candidate phylum FBP, isolated from ice-free Antarctic soil samples.</title>
        <authorList>
            <person name="Tahon G."/>
            <person name="Tytgat B."/>
            <person name="Lebbe L."/>
            <person name="Carlier A."/>
            <person name="Willems A."/>
        </authorList>
    </citation>
    <scope>NUCLEOTIDE SEQUENCE [LARGE SCALE GENOMIC DNA]</scope>
    <source>
        <strain evidence="12 13">LMG 29911</strain>
    </source>
</reference>
<dbReference type="SUPFAM" id="SSF47384">
    <property type="entry name" value="Homodimeric domain of signal transducing histidine kinase"/>
    <property type="match status" value="1"/>
</dbReference>
<dbReference type="SUPFAM" id="SSF55874">
    <property type="entry name" value="ATPase domain of HSP90 chaperone/DNA topoisomerase II/histidine kinase"/>
    <property type="match status" value="1"/>
</dbReference>